<name>A0A834A0R6_9CHIR</name>
<feature type="transmembrane region" description="Helical" evidence="2">
    <location>
        <begin position="88"/>
        <end position="106"/>
    </location>
</feature>
<comment type="caution">
    <text evidence="3">The sequence shown here is derived from an EMBL/GenBank/DDBJ whole genome shotgun (WGS) entry which is preliminary data.</text>
</comment>
<evidence type="ECO:0000313" key="3">
    <source>
        <dbReference type="EMBL" id="KAF6103485.1"/>
    </source>
</evidence>
<dbReference type="Proteomes" id="UP000664940">
    <property type="component" value="Unassembled WGS sequence"/>
</dbReference>
<keyword evidence="1" id="KW-0378">Hydrolase</keyword>
<dbReference type="EMBL" id="JABVXQ010000006">
    <property type="protein sequence ID" value="KAF6103485.1"/>
    <property type="molecule type" value="Genomic_DNA"/>
</dbReference>
<evidence type="ECO:0000256" key="2">
    <source>
        <dbReference type="SAM" id="Phobius"/>
    </source>
</evidence>
<dbReference type="GO" id="GO:0008889">
    <property type="term" value="F:glycerophosphodiester phosphodiesterase activity"/>
    <property type="evidence" value="ECO:0007669"/>
    <property type="project" value="TreeGrafter"/>
</dbReference>
<feature type="transmembrane region" description="Helical" evidence="2">
    <location>
        <begin position="30"/>
        <end position="59"/>
    </location>
</feature>
<dbReference type="PANTHER" id="PTHR23344">
    <property type="entry name" value="GLYCEROPHOSPHORYL DIESTER PHOSPHODIESTERASE"/>
    <property type="match status" value="1"/>
</dbReference>
<evidence type="ECO:0000313" key="4">
    <source>
        <dbReference type="Proteomes" id="UP000664940"/>
    </source>
</evidence>
<sequence>MSVVLLLVWIETANDYHGFDWVVYLITRYWFLWSLLLLSLCGILVAYSSLLLVLGFLLIWEGYELYLHWCHKVGHLNLQGDFRPGLNVPFWYSLLMQSCAFFIVPLRRNRSTYSVSTEIIKFLTDRTDFLKDLSTEFIFFTTSY</sequence>
<organism evidence="3 4">
    <name type="scientific">Phyllostomus discolor</name>
    <name type="common">pale spear-nosed bat</name>
    <dbReference type="NCBI Taxonomy" id="89673"/>
    <lineage>
        <taxon>Eukaryota</taxon>
        <taxon>Metazoa</taxon>
        <taxon>Chordata</taxon>
        <taxon>Craniata</taxon>
        <taxon>Vertebrata</taxon>
        <taxon>Euteleostomi</taxon>
        <taxon>Mammalia</taxon>
        <taxon>Eutheria</taxon>
        <taxon>Laurasiatheria</taxon>
        <taxon>Chiroptera</taxon>
        <taxon>Yangochiroptera</taxon>
        <taxon>Phyllostomidae</taxon>
        <taxon>Phyllostominae</taxon>
        <taxon>Phyllostomus</taxon>
    </lineage>
</organism>
<protein>
    <submittedName>
        <fullName evidence="3">Uncharacterized protein</fullName>
    </submittedName>
</protein>
<proteinExistence type="predicted"/>
<keyword evidence="2" id="KW-0812">Transmembrane</keyword>
<dbReference type="AlphaFoldDB" id="A0A834A0R6"/>
<evidence type="ECO:0000256" key="1">
    <source>
        <dbReference type="ARBA" id="ARBA00022801"/>
    </source>
</evidence>
<keyword evidence="2" id="KW-1133">Transmembrane helix</keyword>
<reference evidence="3 4" key="1">
    <citation type="journal article" date="2020" name="Nature">
        <title>Six reference-quality genomes reveal evolution of bat adaptations.</title>
        <authorList>
            <person name="Jebb D."/>
            <person name="Huang Z."/>
            <person name="Pippel M."/>
            <person name="Hughes G.M."/>
            <person name="Lavrichenko K."/>
            <person name="Devanna P."/>
            <person name="Winkler S."/>
            <person name="Jermiin L.S."/>
            <person name="Skirmuntt E.C."/>
            <person name="Katzourakis A."/>
            <person name="Burkitt-Gray L."/>
            <person name="Ray D.A."/>
            <person name="Sullivan K.A.M."/>
            <person name="Roscito J.G."/>
            <person name="Kirilenko B.M."/>
            <person name="Davalos L.M."/>
            <person name="Corthals A.P."/>
            <person name="Power M.L."/>
            <person name="Jones G."/>
            <person name="Ransome R.D."/>
            <person name="Dechmann D.K.N."/>
            <person name="Locatelli A.G."/>
            <person name="Puechmaille S.J."/>
            <person name="Fedrigo O."/>
            <person name="Jarvis E.D."/>
            <person name="Hiller M."/>
            <person name="Vernes S.C."/>
            <person name="Myers E.W."/>
            <person name="Teeling E.C."/>
        </authorList>
    </citation>
    <scope>NUCLEOTIDE SEQUENCE [LARGE SCALE GENOMIC DNA]</scope>
    <source>
        <strain evidence="3">Bat1K_MPI-CBG_1</strain>
    </source>
</reference>
<accession>A0A834A0R6</accession>
<gene>
    <name evidence="3" type="ORF">HJG60_005522</name>
</gene>
<dbReference type="PANTHER" id="PTHR23344:SF13">
    <property type="entry name" value="GLYCEROPHOSPHODIESTER PHOSPHODIESTERASE DOMAIN-CONTAINING PROTEIN 4"/>
    <property type="match status" value="1"/>
</dbReference>
<dbReference type="GO" id="GO:0016020">
    <property type="term" value="C:membrane"/>
    <property type="evidence" value="ECO:0007669"/>
    <property type="project" value="TreeGrafter"/>
</dbReference>
<keyword evidence="2" id="KW-0472">Membrane</keyword>